<protein>
    <recommendedName>
        <fullName evidence="3">DNA-directed RNA polymerase III subunit RPC9</fullName>
    </recommendedName>
</protein>
<evidence type="ECO:0000256" key="4">
    <source>
        <dbReference type="ARBA" id="ARBA00022478"/>
    </source>
</evidence>
<proteinExistence type="inferred from homology"/>
<dbReference type="InterPro" id="IPR005574">
    <property type="entry name" value="Rpb4/RPC9"/>
</dbReference>
<keyword evidence="4 11" id="KW-0240">DNA-directed RNA polymerase</keyword>
<evidence type="ECO:0000259" key="10">
    <source>
        <dbReference type="SMART" id="SM00657"/>
    </source>
</evidence>
<evidence type="ECO:0000313" key="11">
    <source>
        <dbReference type="EMBL" id="KAB7496388.1"/>
    </source>
</evidence>
<evidence type="ECO:0000256" key="7">
    <source>
        <dbReference type="ARBA" id="ARBA00043924"/>
    </source>
</evidence>
<comment type="function">
    <text evidence="9">DNA-dependent RNA polymerase catalyzes the transcription of DNA into RNA using the four ribonucleoside triphosphates as substrates. Specific peripheric component of RNA polymerase III (Pol III) which synthesizes small non-coding RNAs including 5S rRNA, snRNAs, tRNAs and miRNAs from at least 500 distinct genomic loci. With POLR3H/RPC8 forms a mobile stalk that protrudes from Pol III core and functions primarily in transcription initiation. Pol III plays a key role in sensing and limiting infection by intracellular bacteria and DNA viruses. Acts as nuclear and cytosolic DNA sensor involved in innate immune response. Can sense non-self dsDNA that serves as template for transcription into dsRNA. The non-self RNA polymerase III transcripts, such as Epstein-Barr virus-encoded RNAs (EBERs) induce type I interferon and NF-kappa-B through the RIG-I pathway.</text>
</comment>
<dbReference type="OrthoDB" id="1746530at2759"/>
<accession>A0A5N5SRE9</accession>
<evidence type="ECO:0000313" key="12">
    <source>
        <dbReference type="Proteomes" id="UP000326759"/>
    </source>
</evidence>
<evidence type="ECO:0000256" key="8">
    <source>
        <dbReference type="ARBA" id="ARBA00044007"/>
    </source>
</evidence>
<evidence type="ECO:0000256" key="2">
    <source>
        <dbReference type="ARBA" id="ARBA00006898"/>
    </source>
</evidence>
<dbReference type="Gene3D" id="1.20.1250.40">
    <property type="match status" value="1"/>
</dbReference>
<comment type="subcellular location">
    <subcellularLocation>
        <location evidence="1">Nucleus</location>
    </subcellularLocation>
</comment>
<evidence type="ECO:0000256" key="1">
    <source>
        <dbReference type="ARBA" id="ARBA00004123"/>
    </source>
</evidence>
<dbReference type="SMART" id="SM00657">
    <property type="entry name" value="RPOL4c"/>
    <property type="match status" value="1"/>
</dbReference>
<dbReference type="InterPro" id="IPR010997">
    <property type="entry name" value="HRDC-like_sf"/>
</dbReference>
<name>A0A5N5SRE9_9CRUS</name>
<feature type="domain" description="RNA polymerase Rpb4/RPC9 core" evidence="10">
    <location>
        <begin position="1"/>
        <end position="96"/>
    </location>
</feature>
<comment type="similarity">
    <text evidence="2">Belongs to the eukaryotic RPC9 RNA polymerase subunit family.</text>
</comment>
<dbReference type="InterPro" id="IPR038324">
    <property type="entry name" value="Rpb4/RPC9_sf"/>
</dbReference>
<dbReference type="InterPro" id="IPR038846">
    <property type="entry name" value="RPC9"/>
</dbReference>
<evidence type="ECO:0000256" key="3">
    <source>
        <dbReference type="ARBA" id="ARBA00016672"/>
    </source>
</evidence>
<dbReference type="GO" id="GO:0005666">
    <property type="term" value="C:RNA polymerase III complex"/>
    <property type="evidence" value="ECO:0007669"/>
    <property type="project" value="InterPro"/>
</dbReference>
<dbReference type="GO" id="GO:0000166">
    <property type="term" value="F:nucleotide binding"/>
    <property type="evidence" value="ECO:0007669"/>
    <property type="project" value="InterPro"/>
</dbReference>
<dbReference type="AlphaFoldDB" id="A0A5N5SRE9"/>
<comment type="function">
    <text evidence="7">Accessory protein for the calcitonin gene-related peptide (CGRP) receptor. It modulates CGRP responsiveness in a variety of tissues.</text>
</comment>
<dbReference type="PANTHER" id="PTHR15561:SF0">
    <property type="entry name" value="DNA-DIRECTED RNA POLYMERASE III SUBUNIT RPC9"/>
    <property type="match status" value="1"/>
</dbReference>
<dbReference type="PANTHER" id="PTHR15561">
    <property type="entry name" value="CALCITONIN GENE-RELATED PEPTIDE-RECEPTOR COMPONENT PROTEIN"/>
    <property type="match status" value="1"/>
</dbReference>
<dbReference type="GO" id="GO:0006384">
    <property type="term" value="P:transcription initiation at RNA polymerase III promoter"/>
    <property type="evidence" value="ECO:0007669"/>
    <property type="project" value="InterPro"/>
</dbReference>
<evidence type="ECO:0000256" key="9">
    <source>
        <dbReference type="ARBA" id="ARBA00045808"/>
    </source>
</evidence>
<evidence type="ECO:0000256" key="6">
    <source>
        <dbReference type="ARBA" id="ARBA00023242"/>
    </source>
</evidence>
<dbReference type="Proteomes" id="UP000326759">
    <property type="component" value="Unassembled WGS sequence"/>
</dbReference>
<reference evidence="11 12" key="1">
    <citation type="journal article" date="2019" name="PLoS Biol.">
        <title>Sex chromosomes control vertical transmission of feminizing Wolbachia symbionts in an isopod.</title>
        <authorList>
            <person name="Becking T."/>
            <person name="Chebbi M.A."/>
            <person name="Giraud I."/>
            <person name="Moumen B."/>
            <person name="Laverre T."/>
            <person name="Caubet Y."/>
            <person name="Peccoud J."/>
            <person name="Gilbert C."/>
            <person name="Cordaux R."/>
        </authorList>
    </citation>
    <scope>NUCLEOTIDE SEQUENCE [LARGE SCALE GENOMIC DNA]</scope>
    <source>
        <strain evidence="11">ANa2</strain>
        <tissue evidence="11">Whole body excluding digestive tract and cuticle</tissue>
    </source>
</reference>
<keyword evidence="6" id="KW-0539">Nucleus</keyword>
<evidence type="ECO:0000256" key="5">
    <source>
        <dbReference type="ARBA" id="ARBA00023163"/>
    </source>
</evidence>
<gene>
    <name evidence="11" type="primary">CRCP</name>
    <name evidence="11" type="ORF">Anas_07919</name>
</gene>
<comment type="subunit">
    <text evidence="8">Component of the RNA polymerase III complex consisting of 17 subunits: a ten-subunit horseshoe-shaped catalytic core composed of POLR3A/RPC1, POLR3B/RPC2, POLR1C/RPAC1, POLR1D/RPAC2, POLR3K/RPC10, POLR2E/RPABC1, POLR2F/RPABC2, POLR2H/RPABC3, POLR2K/RPABC4 and POLR2L/RPABC5; a mobile stalk composed of two subunits POLR3H/RPC8 and CRCP/RPC9, protruding from the core and functioning primarily in transcription initiation; and additional subunits homologous to general transcription factors of the RNA polymerase II machinery, POLR3C/RPC3-POLR3F/RPC6-POLR3G/RPC7 heterotrimer required for transcription initiation and POLR3D/RPC4-POLR3E/RPC5 heterodimer involved in both transcription initiation and termination.</text>
</comment>
<comment type="caution">
    <text evidence="11">The sequence shown here is derived from an EMBL/GenBank/DDBJ whole genome shotgun (WGS) entry which is preliminary data.</text>
</comment>
<keyword evidence="12" id="KW-1185">Reference proteome</keyword>
<organism evidence="11 12">
    <name type="scientific">Armadillidium nasatum</name>
    <dbReference type="NCBI Taxonomy" id="96803"/>
    <lineage>
        <taxon>Eukaryota</taxon>
        <taxon>Metazoa</taxon>
        <taxon>Ecdysozoa</taxon>
        <taxon>Arthropoda</taxon>
        <taxon>Crustacea</taxon>
        <taxon>Multicrustacea</taxon>
        <taxon>Malacostraca</taxon>
        <taxon>Eumalacostraca</taxon>
        <taxon>Peracarida</taxon>
        <taxon>Isopoda</taxon>
        <taxon>Oniscidea</taxon>
        <taxon>Crinocheta</taxon>
        <taxon>Armadillidiidae</taxon>
        <taxon>Armadillidium</taxon>
    </lineage>
</organism>
<dbReference type="SUPFAM" id="SSF47819">
    <property type="entry name" value="HRDC-like"/>
    <property type="match status" value="1"/>
</dbReference>
<dbReference type="InterPro" id="IPR006590">
    <property type="entry name" value="RNA_pol_Rpb4/RPC9_core"/>
</dbReference>
<dbReference type="EMBL" id="SEYY01021393">
    <property type="protein sequence ID" value="KAB7496388.1"/>
    <property type="molecule type" value="Genomic_DNA"/>
</dbReference>
<dbReference type="Pfam" id="PF03874">
    <property type="entry name" value="RNA_pol_Rpb4"/>
    <property type="match status" value="1"/>
</dbReference>
<sequence length="105" mass="12020">MEIVNSKSAVLSNYEVEKYLEGTPCRYQNPEVIQNFLTILPQKGFKFTKAEKLQLVNLRPVTPVEIQLIVEDSEERITEDQIDELISLIKEHLPDGSNDIYPNGT</sequence>
<keyword evidence="5" id="KW-0804">Transcription</keyword>